<feature type="compositionally biased region" description="Low complexity" evidence="7">
    <location>
        <begin position="391"/>
        <end position="402"/>
    </location>
</feature>
<feature type="region of interest" description="Disordered" evidence="7">
    <location>
        <begin position="385"/>
        <end position="457"/>
    </location>
</feature>
<keyword evidence="3" id="KW-0479">Metal-binding</keyword>
<dbReference type="GO" id="GO:0046872">
    <property type="term" value="F:metal ion binding"/>
    <property type="evidence" value="ECO:0007669"/>
    <property type="project" value="UniProtKB-KW"/>
</dbReference>
<evidence type="ECO:0000256" key="3">
    <source>
        <dbReference type="ARBA" id="ARBA00022723"/>
    </source>
</evidence>
<feature type="region of interest" description="Disordered" evidence="7">
    <location>
        <begin position="295"/>
        <end position="347"/>
    </location>
</feature>
<organism evidence="9">
    <name type="scientific">Emiliania huxleyi</name>
    <name type="common">Coccolithophore</name>
    <name type="synonym">Pontosphaera huxleyi</name>
    <dbReference type="NCBI Taxonomy" id="2903"/>
    <lineage>
        <taxon>Eukaryota</taxon>
        <taxon>Haptista</taxon>
        <taxon>Haptophyta</taxon>
        <taxon>Prymnesiophyceae</taxon>
        <taxon>Isochrysidales</taxon>
        <taxon>Noelaerhabdaceae</taxon>
        <taxon>Emiliania</taxon>
    </lineage>
</organism>
<proteinExistence type="inferred from homology"/>
<dbReference type="SUPFAM" id="SSF53649">
    <property type="entry name" value="Alkaline phosphatase-like"/>
    <property type="match status" value="1"/>
</dbReference>
<keyword evidence="4" id="KW-0732">Signal</keyword>
<comment type="similarity">
    <text evidence="2">Belongs to the sulfatase family.</text>
</comment>
<dbReference type="Gene3D" id="3.40.720.10">
    <property type="entry name" value="Alkaline Phosphatase, subunit A"/>
    <property type="match status" value="1"/>
</dbReference>
<dbReference type="Pfam" id="PF00884">
    <property type="entry name" value="Sulfatase"/>
    <property type="match status" value="1"/>
</dbReference>
<comment type="cofactor">
    <cofactor evidence="1">
        <name>Ca(2+)</name>
        <dbReference type="ChEBI" id="CHEBI:29108"/>
    </cofactor>
</comment>
<evidence type="ECO:0000256" key="4">
    <source>
        <dbReference type="ARBA" id="ARBA00022729"/>
    </source>
</evidence>
<feature type="compositionally biased region" description="Basic and acidic residues" evidence="7">
    <location>
        <begin position="320"/>
        <end position="333"/>
    </location>
</feature>
<evidence type="ECO:0000256" key="6">
    <source>
        <dbReference type="ARBA" id="ARBA00022837"/>
    </source>
</evidence>
<gene>
    <name evidence="9" type="ORF">EHUX00137_LOCUS16924</name>
</gene>
<dbReference type="PANTHER" id="PTHR42693:SF42">
    <property type="entry name" value="ARYLSULFATASE G"/>
    <property type="match status" value="1"/>
</dbReference>
<name>A0A7S3WBT4_EMIHU</name>
<keyword evidence="5" id="KW-0378">Hydrolase</keyword>
<dbReference type="GO" id="GO:0004065">
    <property type="term" value="F:arylsulfatase activity"/>
    <property type="evidence" value="ECO:0007669"/>
    <property type="project" value="TreeGrafter"/>
</dbReference>
<dbReference type="EMBL" id="HBIR01022181">
    <property type="protein sequence ID" value="CAE0548578.1"/>
    <property type="molecule type" value="Transcribed_RNA"/>
</dbReference>
<evidence type="ECO:0000256" key="5">
    <source>
        <dbReference type="ARBA" id="ARBA00022801"/>
    </source>
</evidence>
<evidence type="ECO:0000313" key="9">
    <source>
        <dbReference type="EMBL" id="CAE0548578.1"/>
    </source>
</evidence>
<dbReference type="PROSITE" id="PS00149">
    <property type="entry name" value="SULFATASE_2"/>
    <property type="match status" value="1"/>
</dbReference>
<keyword evidence="6" id="KW-0106">Calcium</keyword>
<dbReference type="InterPro" id="IPR024607">
    <property type="entry name" value="Sulfatase_CS"/>
</dbReference>
<reference evidence="9" key="1">
    <citation type="submission" date="2021-01" db="EMBL/GenBank/DDBJ databases">
        <authorList>
            <person name="Corre E."/>
            <person name="Pelletier E."/>
            <person name="Niang G."/>
            <person name="Scheremetjew M."/>
            <person name="Finn R."/>
            <person name="Kale V."/>
            <person name="Holt S."/>
            <person name="Cochrane G."/>
            <person name="Meng A."/>
            <person name="Brown T."/>
            <person name="Cohen L."/>
        </authorList>
    </citation>
    <scope>NUCLEOTIDE SEQUENCE</scope>
    <source>
        <strain evidence="9">379</strain>
    </source>
</reference>
<evidence type="ECO:0000256" key="2">
    <source>
        <dbReference type="ARBA" id="ARBA00008779"/>
    </source>
</evidence>
<dbReference type="InterPro" id="IPR000917">
    <property type="entry name" value="Sulfatase_N"/>
</dbReference>
<evidence type="ECO:0000256" key="7">
    <source>
        <dbReference type="SAM" id="MobiDB-lite"/>
    </source>
</evidence>
<sequence>MPRDEGNHPWPLRPNLLLLLADDMGWGDWPNANTPLRHLDALAAAGTRFTAFYTPSCICSPARGALLTGRMAIRWGGAGATWHGTAFGAGANGGLPASEHTIGTELRSLGYATAMAGKWHLGQAAGHTPRDHGFDRFLGIPFSTDMGSSAWQLSDALPLPLLANESIAEQPADIGALTATYLSFSREFVFSAARRAQPWFLFVSFHQPHVPLAPSPRFCNRSAAGSYGDTLLEMDEAIGELGRIVSEAGAARSTLTLFASDNGPWVEMAPAAGSAGPLRGGKFTTYEGGIRALAGRRAGRPRDGRRGLAAGRAPHRRPARGRDSARAAARREGPPPAPVRAERGGPAPLPLLLWRHARRRLPRRPAAVPRPVGCALRRLQAALRHARRPAHLPGGEAAPLPRRAGRGRVEAAPRAPPRRRARRLLALRGRALDRADQRLRRRSGGDAAGQQRSASRP</sequence>
<evidence type="ECO:0000259" key="8">
    <source>
        <dbReference type="Pfam" id="PF00884"/>
    </source>
</evidence>
<dbReference type="InterPro" id="IPR050738">
    <property type="entry name" value="Sulfatase"/>
</dbReference>
<dbReference type="PANTHER" id="PTHR42693">
    <property type="entry name" value="ARYLSULFATASE FAMILY MEMBER"/>
    <property type="match status" value="1"/>
</dbReference>
<feature type="domain" description="Sulfatase N-terminal" evidence="8">
    <location>
        <begin position="14"/>
        <end position="291"/>
    </location>
</feature>
<feature type="compositionally biased region" description="Basic residues" evidence="7">
    <location>
        <begin position="416"/>
        <end position="425"/>
    </location>
</feature>
<protein>
    <recommendedName>
        <fullName evidence="8">Sulfatase N-terminal domain-containing protein</fullName>
    </recommendedName>
</protein>
<accession>A0A7S3WBT4</accession>
<dbReference type="InterPro" id="IPR017850">
    <property type="entry name" value="Alkaline_phosphatase_core_sf"/>
</dbReference>
<dbReference type="AlphaFoldDB" id="A0A7S3WBT4"/>
<evidence type="ECO:0000256" key="1">
    <source>
        <dbReference type="ARBA" id="ARBA00001913"/>
    </source>
</evidence>